<dbReference type="PANTHER" id="PTHR43268">
    <property type="entry name" value="THIOSULFATE SULFURTRANSFERASE/RHODANESE-LIKE DOMAIN-CONTAINING PROTEIN 2"/>
    <property type="match status" value="1"/>
</dbReference>
<dbReference type="Pfam" id="PF23949">
    <property type="entry name" value="TSTD2_N"/>
    <property type="match status" value="1"/>
</dbReference>
<dbReference type="PANTHER" id="PTHR43268:SF6">
    <property type="entry name" value="THIOSULFATE SULFURTRANSFERASE_RHODANESE-LIKE DOMAIN-CONTAINING PROTEIN 2"/>
    <property type="match status" value="1"/>
</dbReference>
<evidence type="ECO:0000313" key="2">
    <source>
        <dbReference type="EMBL" id="KAK9708550.1"/>
    </source>
</evidence>
<accession>A0ABR2VWW4</accession>
<sequence length="475" mass="55057">MMTTQLPKKNPTSKERVLRQYCLKNFLKSHETGDNIWYCCDTRFSNLPEYHKHVKLEHAEELEMSYKVELDKRLANKNKRDIFTQRRAVKGTSDTITIGCSCGQSDGPPLGTVILFYKYYNLKNPSEEVQIQQEITKRLELTGKIRIAEEGINATLAGNSSNILEYIEFMCNHEMLSEDKLKYDQDEDIDIVEKRNTFFKPSPGCSHVFDDLSVKLVEEICPFGVKNWTPKTLYNTDKYGKVSPEHFHRLIEQLVIREPEMDQTIPKKEDVVLLDVRNYYESRIGHFTNASCPPLRKFSSFPEYIQKNKSHFQGKTILTYCTGGIRCEKASAYLREAIEDPNGETQEVWMLDGGINNYLEWVKSQDNKIQSLFQGKNYVFDARQGIALPSHESNTIVSNCQFCECKEDKYIKCNGEGCHLLIVACDECQERLKHVIFCCDSCRKMSSLSQHENLTQKKKRTLCECELNRHKLLGY</sequence>
<dbReference type="SMART" id="SM00450">
    <property type="entry name" value="RHOD"/>
    <property type="match status" value="1"/>
</dbReference>
<dbReference type="InterPro" id="IPR022111">
    <property type="entry name" value="Rhodanese_C"/>
</dbReference>
<organism evidence="2 3">
    <name type="scientific">Basidiobolus ranarum</name>
    <dbReference type="NCBI Taxonomy" id="34480"/>
    <lineage>
        <taxon>Eukaryota</taxon>
        <taxon>Fungi</taxon>
        <taxon>Fungi incertae sedis</taxon>
        <taxon>Zoopagomycota</taxon>
        <taxon>Entomophthoromycotina</taxon>
        <taxon>Basidiobolomycetes</taxon>
        <taxon>Basidiobolales</taxon>
        <taxon>Basidiobolaceae</taxon>
        <taxon>Basidiobolus</taxon>
    </lineage>
</organism>
<gene>
    <name evidence="2" type="ORF">K7432_009571</name>
</gene>
<dbReference type="Pfam" id="PF00581">
    <property type="entry name" value="Rhodanese"/>
    <property type="match status" value="1"/>
</dbReference>
<proteinExistence type="predicted"/>
<dbReference type="Pfam" id="PF17773">
    <property type="entry name" value="UPF0176_N"/>
    <property type="match status" value="1"/>
</dbReference>
<dbReference type="PROSITE" id="PS50206">
    <property type="entry name" value="RHODANESE_3"/>
    <property type="match status" value="1"/>
</dbReference>
<evidence type="ECO:0000259" key="1">
    <source>
        <dbReference type="PROSITE" id="PS50206"/>
    </source>
</evidence>
<dbReference type="Gene3D" id="3.40.250.10">
    <property type="entry name" value="Rhodanese-like domain"/>
    <property type="match status" value="1"/>
</dbReference>
<comment type="caution">
    <text evidence="2">The sequence shown here is derived from an EMBL/GenBank/DDBJ whole genome shotgun (WGS) entry which is preliminary data.</text>
</comment>
<dbReference type="Pfam" id="PF12368">
    <property type="entry name" value="Rhodanese_C"/>
    <property type="match status" value="1"/>
</dbReference>
<name>A0ABR2VWW4_9FUNG</name>
<keyword evidence="3" id="KW-1185">Reference proteome</keyword>
<protein>
    <recommendedName>
        <fullName evidence="1">Rhodanese domain-containing protein</fullName>
    </recommendedName>
</protein>
<feature type="domain" description="Rhodanese" evidence="1">
    <location>
        <begin position="267"/>
        <end position="360"/>
    </location>
</feature>
<dbReference type="InterPro" id="IPR001763">
    <property type="entry name" value="Rhodanese-like_dom"/>
</dbReference>
<dbReference type="InterPro" id="IPR036873">
    <property type="entry name" value="Rhodanese-like_dom_sf"/>
</dbReference>
<dbReference type="InterPro" id="IPR040503">
    <property type="entry name" value="TRHO_N"/>
</dbReference>
<dbReference type="EMBL" id="JASJQH010007475">
    <property type="protein sequence ID" value="KAK9708550.1"/>
    <property type="molecule type" value="Genomic_DNA"/>
</dbReference>
<dbReference type="Gene3D" id="3.30.70.100">
    <property type="match status" value="1"/>
</dbReference>
<dbReference type="SUPFAM" id="SSF52821">
    <property type="entry name" value="Rhodanese/Cell cycle control phosphatase"/>
    <property type="match status" value="1"/>
</dbReference>
<evidence type="ECO:0000313" key="3">
    <source>
        <dbReference type="Proteomes" id="UP001479436"/>
    </source>
</evidence>
<dbReference type="InterPro" id="IPR057944">
    <property type="entry name" value="TSTD2_N"/>
</dbReference>
<dbReference type="Proteomes" id="UP001479436">
    <property type="component" value="Unassembled WGS sequence"/>
</dbReference>
<reference evidence="2 3" key="1">
    <citation type="submission" date="2023-04" db="EMBL/GenBank/DDBJ databases">
        <title>Genome of Basidiobolus ranarum AG-B5.</title>
        <authorList>
            <person name="Stajich J.E."/>
            <person name="Carter-House D."/>
            <person name="Gryganskyi A."/>
        </authorList>
    </citation>
    <scope>NUCLEOTIDE SEQUENCE [LARGE SCALE GENOMIC DNA]</scope>
    <source>
        <strain evidence="2 3">AG-B5</strain>
    </source>
</reference>
<dbReference type="InterPro" id="IPR020936">
    <property type="entry name" value="TrhO"/>
</dbReference>